<sequence length="135" mass="15877">MSREKESQCIEDFINIYRSEHCLWKIKSREYHDKCKRDAAYKLLVEKLKEIDSSATKSVVVKKINNLRSSYRKELKKVKESTRTGSGADDVYQPKLWYFNMLSFLDDQDTPRNSRSNIESDDENSVSEVSLIEIK</sequence>
<dbReference type="SMART" id="SM00595">
    <property type="entry name" value="MADF"/>
    <property type="match status" value="1"/>
</dbReference>
<gene>
    <name evidence="3" type="ORF">MEUPH1_LOCUS11810</name>
</gene>
<evidence type="ECO:0000259" key="2">
    <source>
        <dbReference type="PROSITE" id="PS51029"/>
    </source>
</evidence>
<feature type="region of interest" description="Disordered" evidence="1">
    <location>
        <begin position="106"/>
        <end position="135"/>
    </location>
</feature>
<keyword evidence="4" id="KW-1185">Reference proteome</keyword>
<dbReference type="InterPro" id="IPR006578">
    <property type="entry name" value="MADF-dom"/>
</dbReference>
<reference evidence="3 4" key="1">
    <citation type="submission" date="2023-01" db="EMBL/GenBank/DDBJ databases">
        <authorList>
            <person name="Whitehead M."/>
        </authorList>
    </citation>
    <scope>NUCLEOTIDE SEQUENCE [LARGE SCALE GENOMIC DNA]</scope>
</reference>
<feature type="domain" description="MADF" evidence="2">
    <location>
        <begin position="12"/>
        <end position="110"/>
    </location>
</feature>
<accession>A0AAV0WJN1</accession>
<dbReference type="AlphaFoldDB" id="A0AAV0WJN1"/>
<dbReference type="Proteomes" id="UP001160148">
    <property type="component" value="Unassembled WGS sequence"/>
</dbReference>
<evidence type="ECO:0000313" key="3">
    <source>
        <dbReference type="EMBL" id="CAI6356026.1"/>
    </source>
</evidence>
<dbReference type="PROSITE" id="PS51029">
    <property type="entry name" value="MADF"/>
    <property type="match status" value="1"/>
</dbReference>
<feature type="compositionally biased region" description="Low complexity" evidence="1">
    <location>
        <begin position="126"/>
        <end position="135"/>
    </location>
</feature>
<evidence type="ECO:0000313" key="4">
    <source>
        <dbReference type="Proteomes" id="UP001160148"/>
    </source>
</evidence>
<dbReference type="EMBL" id="CARXXK010000002">
    <property type="protein sequence ID" value="CAI6356026.1"/>
    <property type="molecule type" value="Genomic_DNA"/>
</dbReference>
<comment type="caution">
    <text evidence="3">The sequence shown here is derived from an EMBL/GenBank/DDBJ whole genome shotgun (WGS) entry which is preliminary data.</text>
</comment>
<organism evidence="3 4">
    <name type="scientific">Macrosiphum euphorbiae</name>
    <name type="common">potato aphid</name>
    <dbReference type="NCBI Taxonomy" id="13131"/>
    <lineage>
        <taxon>Eukaryota</taxon>
        <taxon>Metazoa</taxon>
        <taxon>Ecdysozoa</taxon>
        <taxon>Arthropoda</taxon>
        <taxon>Hexapoda</taxon>
        <taxon>Insecta</taxon>
        <taxon>Pterygota</taxon>
        <taxon>Neoptera</taxon>
        <taxon>Paraneoptera</taxon>
        <taxon>Hemiptera</taxon>
        <taxon>Sternorrhyncha</taxon>
        <taxon>Aphidomorpha</taxon>
        <taxon>Aphidoidea</taxon>
        <taxon>Aphididae</taxon>
        <taxon>Macrosiphini</taxon>
        <taxon>Macrosiphum</taxon>
    </lineage>
</organism>
<name>A0AAV0WJN1_9HEMI</name>
<proteinExistence type="predicted"/>
<evidence type="ECO:0000256" key="1">
    <source>
        <dbReference type="SAM" id="MobiDB-lite"/>
    </source>
</evidence>
<dbReference type="Pfam" id="PF10545">
    <property type="entry name" value="MADF_DNA_bdg"/>
    <property type="match status" value="1"/>
</dbReference>
<dbReference type="PANTHER" id="PTHR21505:SF8">
    <property type="entry name" value="DPT-YFP REPRESSOR BY OVEREXPRESSION, ISOFORM D-RELATED"/>
    <property type="match status" value="1"/>
</dbReference>
<protein>
    <recommendedName>
        <fullName evidence="2">MADF domain-containing protein</fullName>
    </recommendedName>
</protein>
<dbReference type="PANTHER" id="PTHR21505">
    <property type="entry name" value="MADF DOMAIN-CONTAINING PROTEIN-RELATED"/>
    <property type="match status" value="1"/>
</dbReference>